<name>A0AAW1W4G7_RUBAR</name>
<sequence length="1193" mass="131701">MMNTVRVELTNSISPDLSWKVSKGYRSAPRRRKPVDKGQKLVEPANRSTKSPSETTVSESEKLGVAVLGRRFSDKIEHVPIKKRRFMVRSPSPPPRLSSKFLENNQPRVDEQRTSGQKSCPKPIAKKNTTRSDTSSVTSFAHSSVTVNESLTELTNEKPGYGEDFSGIEILAAAACNNSINDDVGEELSREGTNASTSARPSEKTVASTSSTPMITDSEISEGRDASLETVHYSPKDVVHEDKIESSFLEASQVKTNSGDGDDRAVASSKDVRLHWDLNVCMDAWEEPCDTVMVDPQANATDISTDNIQSEKQPVSEVGDAQGTVEAKNRELQPVVDDVEQGLKVSPDSEMSYGKCGPADNAVRSSKDAGVVTNNSNEVVSMDACADHSSCVGFGIIPGTTPVTSENNGTPAASFGAQLGETICSGKIQVENPAIACVPVVEGVSCEMDSTVVDDDGKGSGATSSFHDDPKSPEEMTGVESRHLQVPSLPEVKPVGKTEDVNKSASGASVGGDPSLVTLIAKDQVEAASETRTVNCLRNAGSLEVMPKSSAIATMDPSAVVGSSCHQQCHYGDVTACSLRKVATGDPCGVNCHLDEKDHLVANENPMAPEAGYDSQYEDGELRESDVPYWEENEFEEVERVDYGSDTCDTDAADGSISGKVECRETEICGIESRKINMNVQVVRGLSLGSDNMCGKVEHCATGNALRQSSVGSKTRTSGSDQLPGDSEASSNRTAEATEGCTIRKHTVDCFDGLDVKDPAKLDGSMTSDTLNRMGTACARRRYDTYDFSTRSEEAGSDYSMGKERSDSRMLGKTLGGVRLVNPSRSYWDSKRRGSPPYHGSFGSGRSRPKSGFESDEYVMDPDDTFSEAADVAGVHNRVRRQAMNYNSNRSYQPTFRRRSPDTHRGMIPMRDTSPDRRRFRRYPQGVGRGIREYHRPIPDELNDSSYNGPRRMTRREPSSSPPGRGSYYGRPYKKFQSRGRSRSPLAWERNEVSRHRGSRSPDYRFDGKMERGRLPFQKNSLGAKYDAGFFSPPKRRFSPQHNSRWFDDHNGAGDHNFRGRRGGGRRFQPSQRFDSVRSRRLDSDDYFEPMVRSARFSELNNGGRECRYEGSDEDRRKPDGRFEIVHRVRRYDSDGVVRQFRYDDEDRFASRNPQNCNTQNFDDCDNRGAERRPRDVYLGEQPQQQIENRRAN</sequence>
<feature type="region of interest" description="Disordered" evidence="1">
    <location>
        <begin position="826"/>
        <end position="860"/>
    </location>
</feature>
<evidence type="ECO:0000256" key="1">
    <source>
        <dbReference type="SAM" id="MobiDB-lite"/>
    </source>
</evidence>
<dbReference type="EMBL" id="JBEDUW010000007">
    <property type="protein sequence ID" value="KAK9914301.1"/>
    <property type="molecule type" value="Genomic_DNA"/>
</dbReference>
<feature type="region of interest" description="Disordered" evidence="1">
    <location>
        <begin position="23"/>
        <end position="60"/>
    </location>
</feature>
<feature type="compositionally biased region" description="Polar residues" evidence="1">
    <location>
        <begin position="884"/>
        <end position="894"/>
    </location>
</feature>
<feature type="compositionally biased region" description="Polar residues" evidence="1">
    <location>
        <begin position="46"/>
        <end position="58"/>
    </location>
</feature>
<reference evidence="2 3" key="1">
    <citation type="journal article" date="2023" name="G3 (Bethesda)">
        <title>A chromosome-length genome assembly and annotation of blackberry (Rubus argutus, cv. 'Hillquist').</title>
        <authorList>
            <person name="Bruna T."/>
            <person name="Aryal R."/>
            <person name="Dudchenko O."/>
            <person name="Sargent D.J."/>
            <person name="Mead D."/>
            <person name="Buti M."/>
            <person name="Cavallini A."/>
            <person name="Hytonen T."/>
            <person name="Andres J."/>
            <person name="Pham M."/>
            <person name="Weisz D."/>
            <person name="Mascagni F."/>
            <person name="Usai G."/>
            <person name="Natali L."/>
            <person name="Bassil N."/>
            <person name="Fernandez G.E."/>
            <person name="Lomsadze A."/>
            <person name="Armour M."/>
            <person name="Olukolu B."/>
            <person name="Poorten T."/>
            <person name="Britton C."/>
            <person name="Davik J."/>
            <person name="Ashrafi H."/>
            <person name="Aiden E.L."/>
            <person name="Borodovsky M."/>
            <person name="Worthington M."/>
        </authorList>
    </citation>
    <scope>NUCLEOTIDE SEQUENCE [LARGE SCALE GENOMIC DNA]</scope>
    <source>
        <strain evidence="2">PI 553951</strain>
    </source>
</reference>
<comment type="caution">
    <text evidence="2">The sequence shown here is derived from an EMBL/GenBank/DDBJ whole genome shotgun (WGS) entry which is preliminary data.</text>
</comment>
<feature type="region of interest" description="Disordered" evidence="1">
    <location>
        <begin position="87"/>
        <end position="141"/>
    </location>
</feature>
<feature type="compositionally biased region" description="Polar residues" evidence="1">
    <location>
        <begin position="131"/>
        <end position="141"/>
    </location>
</feature>
<feature type="compositionally biased region" description="Basic residues" evidence="1">
    <location>
        <begin position="972"/>
        <end position="982"/>
    </location>
</feature>
<feature type="compositionally biased region" description="Polar residues" evidence="1">
    <location>
        <begin position="707"/>
        <end position="721"/>
    </location>
</feature>
<accession>A0AAW1W4G7</accession>
<dbReference type="Proteomes" id="UP001457282">
    <property type="component" value="Unassembled WGS sequence"/>
</dbReference>
<feature type="region of interest" description="Disordered" evidence="1">
    <location>
        <begin position="1152"/>
        <end position="1173"/>
    </location>
</feature>
<feature type="compositionally biased region" description="Low complexity" evidence="1">
    <location>
        <begin position="962"/>
        <end position="971"/>
    </location>
</feature>
<feature type="compositionally biased region" description="Basic and acidic residues" evidence="1">
    <location>
        <begin position="930"/>
        <end position="939"/>
    </location>
</feature>
<keyword evidence="3" id="KW-1185">Reference proteome</keyword>
<feature type="compositionally biased region" description="Basic and acidic residues" evidence="1">
    <location>
        <begin position="989"/>
        <end position="1009"/>
    </location>
</feature>
<dbReference type="PANTHER" id="PTHR34536">
    <property type="entry name" value="DENTIN SIALOPHOSPHOPROTEIN-LIKE PROTEIN"/>
    <property type="match status" value="1"/>
</dbReference>
<feature type="compositionally biased region" description="Polar residues" evidence="1">
    <location>
        <begin position="191"/>
        <end position="215"/>
    </location>
</feature>
<gene>
    <name evidence="2" type="ORF">M0R45_038087</name>
</gene>
<proteinExistence type="predicted"/>
<feature type="region of interest" description="Disordered" evidence="1">
    <location>
        <begin position="184"/>
        <end position="226"/>
    </location>
</feature>
<feature type="region of interest" description="Disordered" evidence="1">
    <location>
        <begin position="883"/>
        <end position="1009"/>
    </location>
</feature>
<evidence type="ECO:0000313" key="3">
    <source>
        <dbReference type="Proteomes" id="UP001457282"/>
    </source>
</evidence>
<feature type="compositionally biased region" description="Polar residues" evidence="1">
    <location>
        <begin position="1152"/>
        <end position="1162"/>
    </location>
</feature>
<evidence type="ECO:0000313" key="2">
    <source>
        <dbReference type="EMBL" id="KAK9914301.1"/>
    </source>
</evidence>
<feature type="region of interest" description="Disordered" evidence="1">
    <location>
        <begin position="707"/>
        <end position="738"/>
    </location>
</feature>
<feature type="region of interest" description="Disordered" evidence="1">
    <location>
        <begin position="1044"/>
        <end position="1076"/>
    </location>
</feature>
<organism evidence="2 3">
    <name type="scientific">Rubus argutus</name>
    <name type="common">Southern blackberry</name>
    <dbReference type="NCBI Taxonomy" id="59490"/>
    <lineage>
        <taxon>Eukaryota</taxon>
        <taxon>Viridiplantae</taxon>
        <taxon>Streptophyta</taxon>
        <taxon>Embryophyta</taxon>
        <taxon>Tracheophyta</taxon>
        <taxon>Spermatophyta</taxon>
        <taxon>Magnoliopsida</taxon>
        <taxon>eudicotyledons</taxon>
        <taxon>Gunneridae</taxon>
        <taxon>Pentapetalae</taxon>
        <taxon>rosids</taxon>
        <taxon>fabids</taxon>
        <taxon>Rosales</taxon>
        <taxon>Rosaceae</taxon>
        <taxon>Rosoideae</taxon>
        <taxon>Rosoideae incertae sedis</taxon>
        <taxon>Rubus</taxon>
    </lineage>
</organism>
<protein>
    <submittedName>
        <fullName evidence="2">Uncharacterized protein</fullName>
    </submittedName>
</protein>
<dbReference type="PANTHER" id="PTHR34536:SF6">
    <property type="entry name" value="DENTIN SIALOPHOSPHOPROTEIN-LIKE PROTEIN"/>
    <property type="match status" value="1"/>
</dbReference>
<dbReference type="AlphaFoldDB" id="A0AAW1W4G7"/>
<feature type="region of interest" description="Disordered" evidence="1">
    <location>
        <begin position="452"/>
        <end position="484"/>
    </location>
</feature>
<feature type="compositionally biased region" description="Basic and acidic residues" evidence="1">
    <location>
        <begin position="1045"/>
        <end position="1058"/>
    </location>
</feature>